<keyword evidence="2" id="KW-0808">Transferase</keyword>
<evidence type="ECO:0000256" key="7">
    <source>
        <dbReference type="SAM" id="SignalP"/>
    </source>
</evidence>
<evidence type="ECO:0000313" key="10">
    <source>
        <dbReference type="EMBL" id="MCU6725862.1"/>
    </source>
</evidence>
<evidence type="ECO:0000256" key="1">
    <source>
        <dbReference type="ARBA" id="ARBA00004752"/>
    </source>
</evidence>
<feature type="active site" description="Proton donor/acceptor" evidence="6">
    <location>
        <position position="390"/>
    </location>
</feature>
<reference evidence="10 11" key="1">
    <citation type="journal article" date="2021" name="ISME Commun">
        <title>Automated analysis of genomic sequences facilitates high-throughput and comprehensive description of bacteria.</title>
        <authorList>
            <person name="Hitch T.C.A."/>
        </authorList>
    </citation>
    <scope>NUCLEOTIDE SEQUENCE [LARGE SCALE GENOMIC DNA]</scope>
    <source>
        <strain evidence="10 11">Sanger_29</strain>
    </source>
</reference>
<feature type="signal peptide" evidence="7">
    <location>
        <begin position="1"/>
        <end position="25"/>
    </location>
</feature>
<dbReference type="CDD" id="cd16913">
    <property type="entry name" value="YkuD_like"/>
    <property type="match status" value="1"/>
</dbReference>
<evidence type="ECO:0000256" key="5">
    <source>
        <dbReference type="ARBA" id="ARBA00023316"/>
    </source>
</evidence>
<keyword evidence="4 6" id="KW-0573">Peptidoglycan synthesis</keyword>
<comment type="pathway">
    <text evidence="1 6">Cell wall biogenesis; peptidoglycan biosynthesis.</text>
</comment>
<keyword evidence="3 6" id="KW-0133">Cell shape</keyword>
<evidence type="ECO:0000313" key="11">
    <source>
        <dbReference type="Proteomes" id="UP001652338"/>
    </source>
</evidence>
<gene>
    <name evidence="10" type="ORF">OCV47_10955</name>
</gene>
<dbReference type="Pfam" id="PF03734">
    <property type="entry name" value="YkuD"/>
    <property type="match status" value="1"/>
</dbReference>
<feature type="active site" description="Nucleophile" evidence="6">
    <location>
        <position position="405"/>
    </location>
</feature>
<dbReference type="CDD" id="cd00063">
    <property type="entry name" value="FN3"/>
    <property type="match status" value="1"/>
</dbReference>
<feature type="chain" id="PRO_5046703380" evidence="7">
    <location>
        <begin position="26"/>
        <end position="429"/>
    </location>
</feature>
<organism evidence="10 11">
    <name type="scientific">Muricoprocola aceti</name>
    <dbReference type="NCBI Taxonomy" id="2981772"/>
    <lineage>
        <taxon>Bacteria</taxon>
        <taxon>Bacillati</taxon>
        <taxon>Bacillota</taxon>
        <taxon>Clostridia</taxon>
        <taxon>Lachnospirales</taxon>
        <taxon>Lachnospiraceae</taxon>
        <taxon>Muricoprocola</taxon>
    </lineage>
</organism>
<dbReference type="SMART" id="SM00060">
    <property type="entry name" value="FN3"/>
    <property type="match status" value="2"/>
</dbReference>
<dbReference type="SUPFAM" id="SSF141523">
    <property type="entry name" value="L,D-transpeptidase catalytic domain-like"/>
    <property type="match status" value="1"/>
</dbReference>
<feature type="domain" description="Fibronectin type-III" evidence="8">
    <location>
        <begin position="28"/>
        <end position="119"/>
    </location>
</feature>
<keyword evidence="5 6" id="KW-0961">Cell wall biogenesis/degradation</keyword>
<dbReference type="PROSITE" id="PS50853">
    <property type="entry name" value="FN3"/>
    <property type="match status" value="2"/>
</dbReference>
<keyword evidence="11" id="KW-1185">Reference proteome</keyword>
<dbReference type="Gene3D" id="2.60.40.10">
    <property type="entry name" value="Immunoglobulins"/>
    <property type="match status" value="2"/>
</dbReference>
<evidence type="ECO:0000256" key="2">
    <source>
        <dbReference type="ARBA" id="ARBA00022679"/>
    </source>
</evidence>
<protein>
    <submittedName>
        <fullName evidence="10">L,D-transpeptidase family protein</fullName>
    </submittedName>
</protein>
<dbReference type="EMBL" id="JAOQKE010000014">
    <property type="protein sequence ID" value="MCU6725862.1"/>
    <property type="molecule type" value="Genomic_DNA"/>
</dbReference>
<evidence type="ECO:0000256" key="6">
    <source>
        <dbReference type="PROSITE-ProRule" id="PRU01373"/>
    </source>
</evidence>
<dbReference type="InterPro" id="IPR038063">
    <property type="entry name" value="Transpep_catalytic_dom"/>
</dbReference>
<dbReference type="SUPFAM" id="SSF49265">
    <property type="entry name" value="Fibronectin type III"/>
    <property type="match status" value="1"/>
</dbReference>
<dbReference type="InterPro" id="IPR005490">
    <property type="entry name" value="LD_TPept_cat_dom"/>
</dbReference>
<name>A0ABT2SMX0_9FIRM</name>
<feature type="domain" description="Fibronectin type-III" evidence="8">
    <location>
        <begin position="121"/>
        <end position="216"/>
    </location>
</feature>
<dbReference type="InterPro" id="IPR036116">
    <property type="entry name" value="FN3_sf"/>
</dbReference>
<evidence type="ECO:0000259" key="8">
    <source>
        <dbReference type="PROSITE" id="PS50853"/>
    </source>
</evidence>
<dbReference type="InterPro" id="IPR013783">
    <property type="entry name" value="Ig-like_fold"/>
</dbReference>
<dbReference type="PROSITE" id="PS52029">
    <property type="entry name" value="LD_TPASE"/>
    <property type="match status" value="1"/>
</dbReference>
<sequence>MKRYLKTLFPLIFLMVCLCCTTASAASVPGKVTGLKATSSDASIKLKWNKASKAKKYAVYRVDNNGGQEKLVKKTSSTSCTVKGTIGVTSYYKVCALNKSGKSGAFSSVIAVTPRVNAPKTPSNFYLKSRGSLYVTLKWSRVNNAGGYVIESYNESTGSYDIIKTISSSKTKETSIKNLTENTTYKFRIRSLRKVNGSVIYSSPSDVITVKAVKFSSTVKSVRAPYYTVKVKKTVNASNLSGGSKITLKAGTKLVVKSKHGSKVKGYTSDGSSIQVKRSFLKYTGLDSRGSDYSTEVKEQFINSKGLGSRTKYFIWISQYTYRTNIFKGSAGNWKLVGSYPCIVGSWNSRTSSGMHRILKKNGSGQYGGPVITFTPGTGTSSNPNGNAFHNFVNSSRVGAKSHGCVRVNRSVLNYIYSHCPVGTSVYIY</sequence>
<dbReference type="RefSeq" id="WP_256300816.1">
    <property type="nucleotide sequence ID" value="NZ_JAOQKE010000014.1"/>
</dbReference>
<dbReference type="InterPro" id="IPR003961">
    <property type="entry name" value="FN3_dom"/>
</dbReference>
<evidence type="ECO:0000259" key="9">
    <source>
        <dbReference type="PROSITE" id="PS52029"/>
    </source>
</evidence>
<dbReference type="Gene3D" id="2.40.440.10">
    <property type="entry name" value="L,D-transpeptidase catalytic domain-like"/>
    <property type="match status" value="1"/>
</dbReference>
<accession>A0ABT2SMX0</accession>
<dbReference type="Proteomes" id="UP001652338">
    <property type="component" value="Unassembled WGS sequence"/>
</dbReference>
<evidence type="ECO:0000256" key="3">
    <source>
        <dbReference type="ARBA" id="ARBA00022960"/>
    </source>
</evidence>
<feature type="domain" description="L,D-TPase catalytic" evidence="9">
    <location>
        <begin position="313"/>
        <end position="429"/>
    </location>
</feature>
<proteinExistence type="predicted"/>
<evidence type="ECO:0000256" key="4">
    <source>
        <dbReference type="ARBA" id="ARBA00022984"/>
    </source>
</evidence>
<keyword evidence="7" id="KW-0732">Signal</keyword>
<comment type="caution">
    <text evidence="10">The sequence shown here is derived from an EMBL/GenBank/DDBJ whole genome shotgun (WGS) entry which is preliminary data.</text>
</comment>